<keyword evidence="1" id="KW-0732">Signal</keyword>
<dbReference type="EMBL" id="CAOF01000173">
    <property type="protein sequence ID" value="CCO49071.1"/>
    <property type="molecule type" value="Genomic_DNA"/>
</dbReference>
<name>A0AAV2VWG3_9VIBR</name>
<evidence type="ECO:0008006" key="4">
    <source>
        <dbReference type="Google" id="ProtNLM"/>
    </source>
</evidence>
<evidence type="ECO:0000256" key="1">
    <source>
        <dbReference type="SAM" id="SignalP"/>
    </source>
</evidence>
<comment type="caution">
    <text evidence="2">The sequence shown here is derived from an EMBL/GenBank/DDBJ whole genome shotgun (WGS) entry which is preliminary data.</text>
</comment>
<proteinExistence type="predicted"/>
<organism evidence="2 3">
    <name type="scientific">Vibrio nigripulchritudo SOn1</name>
    <dbReference type="NCBI Taxonomy" id="1238450"/>
    <lineage>
        <taxon>Bacteria</taxon>
        <taxon>Pseudomonadati</taxon>
        <taxon>Pseudomonadota</taxon>
        <taxon>Gammaproteobacteria</taxon>
        <taxon>Vibrionales</taxon>
        <taxon>Vibrionaceae</taxon>
        <taxon>Vibrio</taxon>
    </lineage>
</organism>
<protein>
    <recommendedName>
        <fullName evidence="4">TonB-dependent receptor</fullName>
    </recommendedName>
</protein>
<dbReference type="Proteomes" id="UP000018211">
    <property type="component" value="Unassembled WGS sequence"/>
</dbReference>
<dbReference type="SUPFAM" id="SSF49464">
    <property type="entry name" value="Carboxypeptidase regulatory domain-like"/>
    <property type="match status" value="1"/>
</dbReference>
<dbReference type="InterPro" id="IPR008969">
    <property type="entry name" value="CarboxyPept-like_regulatory"/>
</dbReference>
<dbReference type="AlphaFoldDB" id="A0AAV2VWG3"/>
<sequence length="825" mass="94666">MMIFRHALFFIFACTCVWANCVFAQEENDEVFEAYVELFMPFEHDSFYRVMQNVSEEPYLELETFAKQWLQLEGGCRNQICLFYQPKDVKEQHKPYRLDLEQKQCTLPDNNGDLTIDLVYSEEKAWLHWSSFVDCFPVTILWNLDRYSLKVKLHYSTYQELEKKLAQRRAIAKQKADELEAQKAQPRILPSSVTSASARVKGRAEYFSDANPEYSVRTDAYLVHQDASFEVSYDTQTPDEVDFYQLEISPFPLGYQFQMGHVVLDSGLASNSDTYQDGIYYSRLKPKTQSGSLVIEEQTLPNTFVDVYVNDVYRGTVKSDASGRYSISDFPLSAGDQVELHEMVRSGVVERKSIKVADIDETLLNQGQWNLEFGASLTDDKTGKGQISYGLTDSLTAVGSLYHGETDNSGGFGMRWLPVHFLSIEFEWLPRQSIAPMTLEMAVGESHKLEADINHIDMLGEDPLKREHNVRYRYLGSPISFNLDANYDEYELTVIPQLRAQTASSQFLTLELKNRRTPVLIRDELSLKYAIHTHDYGSVNLSSIFADEASPRYRVGYRYLCSNCFFSGWWQTLQSTYSAQATWTNQKLGYSGNARWEFSQNWSGEVAFTDESISVALETKWGGRVIADDAATKTSQLPWEEFIYAELTGRVLDNHDQPVPNVKLKVNNKRATTDSEGYFRFTHVGYGEDLQLHVDESSLDLNLKPEENPIYFHAEKGGKTHIEVRVNKSFGVDGIVTAPDSFAGWHLNFFHEESGKSYSARVEQDGFYFIEDLVPGDYRIVLEDNEIEIENRVRILSEEWISGLNFVVYKLHKRAKPVLQVVYQP</sequence>
<feature type="chain" id="PRO_5043528253" description="TonB-dependent receptor" evidence="1">
    <location>
        <begin position="20"/>
        <end position="825"/>
    </location>
</feature>
<reference evidence="2 3" key="1">
    <citation type="journal article" date="2013" name="ISME J.">
        <title>Comparative genomics of pathogenic lineages of Vibrio nigripulchritudo identifies virulence-associated traits.</title>
        <authorList>
            <person name="Goudenege D."/>
            <person name="Labreuche Y."/>
            <person name="Krin E."/>
            <person name="Ansquer D."/>
            <person name="Mangenot S."/>
            <person name="Calteau A."/>
            <person name="Medigue C."/>
            <person name="Mazel D."/>
            <person name="Polz M.F."/>
            <person name="Le Roux F."/>
        </authorList>
    </citation>
    <scope>NUCLEOTIDE SEQUENCE [LARGE SCALE GENOMIC DNA]</scope>
    <source>
        <strain evidence="2 3">SOn1</strain>
    </source>
</reference>
<accession>A0AAV2VWG3</accession>
<gene>
    <name evidence="2" type="ORF">VIBNISOn1_780005</name>
</gene>
<feature type="signal peptide" evidence="1">
    <location>
        <begin position="1"/>
        <end position="19"/>
    </location>
</feature>
<evidence type="ECO:0000313" key="3">
    <source>
        <dbReference type="Proteomes" id="UP000018211"/>
    </source>
</evidence>
<evidence type="ECO:0000313" key="2">
    <source>
        <dbReference type="EMBL" id="CCO49071.1"/>
    </source>
</evidence>
<dbReference type="RefSeq" id="WP_022613342.1">
    <property type="nucleotide sequence ID" value="NZ_LK391965.1"/>
</dbReference>